<feature type="region of interest" description="Disordered" evidence="1">
    <location>
        <begin position="163"/>
        <end position="185"/>
    </location>
</feature>
<organism evidence="2">
    <name type="scientific">Arsenophonus endosymbiont of Trialeurodes vaporariorum</name>
    <dbReference type="NCBI Taxonomy" id="235567"/>
    <lineage>
        <taxon>Bacteria</taxon>
        <taxon>Pseudomonadati</taxon>
        <taxon>Pseudomonadota</taxon>
        <taxon>Gammaproteobacteria</taxon>
        <taxon>Enterobacterales</taxon>
        <taxon>Morganellaceae</taxon>
        <taxon>Arsenophonus</taxon>
    </lineage>
</organism>
<name>A0A3B0M0S6_9GAMM</name>
<accession>A0A3B0M0S6</accession>
<proteinExistence type="predicted"/>
<dbReference type="EMBL" id="UFQR01000005">
    <property type="protein sequence ID" value="SSW95600.1"/>
    <property type="molecule type" value="Genomic_DNA"/>
</dbReference>
<dbReference type="AlphaFoldDB" id="A0A3B0M0S6"/>
<protein>
    <submittedName>
        <fullName evidence="2">Uncharacterized protein</fullName>
    </submittedName>
</protein>
<reference evidence="2" key="1">
    <citation type="submission" date="2018-04" db="EMBL/GenBank/DDBJ databases">
        <authorList>
            <person name="Go L.Y."/>
            <person name="Mitchell J.A."/>
        </authorList>
    </citation>
    <scope>NUCLEOTIDE SEQUENCE</scope>
    <source>
        <strain evidence="2">ARTV</strain>
    </source>
</reference>
<gene>
    <name evidence="2" type="ORF">ARTV_1548</name>
</gene>
<sequence length="291" mass="31462">MDTGKLKVKNHKLKGEIKNKIKEKIKFCPSVTVNDNGAVVTVKAINNINIVVADGGKSQIGNITSGKENHITATAKQHGNAEIGDIIACEKNTIRQSAKESGRSIIKDITAGKENDITLTAVQYGSVGIGDVTAGHNINITGALSCETPTVEKPCVYPDQVLTEESSTKDSPTEGNSTVKTPSVEEPCVCPEKTKENLTTQSQIDLAPRLGVQTRKSATDNNLININDNQINIINIDSHRSFSIEGNIFDINMREERLGQIMSEFKNKESTAYNICAPVPISNQCPSIYVP</sequence>
<evidence type="ECO:0000313" key="2">
    <source>
        <dbReference type="EMBL" id="SSW95600.1"/>
    </source>
</evidence>
<evidence type="ECO:0000256" key="1">
    <source>
        <dbReference type="SAM" id="MobiDB-lite"/>
    </source>
</evidence>